<comment type="caution">
    <text evidence="2">The sequence shown here is derived from an EMBL/GenBank/DDBJ whole genome shotgun (WGS) entry which is preliminary data.</text>
</comment>
<reference evidence="2 3" key="1">
    <citation type="submission" date="2017-03" db="EMBL/GenBank/DDBJ databases">
        <title>Genome analysis of strain PAMC 26510.</title>
        <authorList>
            <person name="Oh H.-M."/>
            <person name="Yang J.-A."/>
        </authorList>
    </citation>
    <scope>NUCLEOTIDE SEQUENCE [LARGE SCALE GENOMIC DNA]</scope>
    <source>
        <strain evidence="2 3">PAMC 26510</strain>
    </source>
</reference>
<accession>A0A242MWT9</accession>
<proteinExistence type="predicted"/>
<evidence type="ECO:0000313" key="2">
    <source>
        <dbReference type="EMBL" id="OTP75584.1"/>
    </source>
</evidence>
<dbReference type="EMBL" id="NBTZ01000106">
    <property type="protein sequence ID" value="OTP70562.1"/>
    <property type="molecule type" value="Genomic_DNA"/>
</dbReference>
<evidence type="ECO:0000313" key="3">
    <source>
        <dbReference type="Proteomes" id="UP000194546"/>
    </source>
</evidence>
<gene>
    <name evidence="2" type="ORF">PAMC26510_14170</name>
    <name evidence="1" type="ORF">PAMC26577_26270</name>
</gene>
<evidence type="ECO:0000313" key="4">
    <source>
        <dbReference type="Proteomes" id="UP000195221"/>
    </source>
</evidence>
<dbReference type="EMBL" id="NBTY01000073">
    <property type="protein sequence ID" value="OTP75584.1"/>
    <property type="molecule type" value="Genomic_DNA"/>
</dbReference>
<organism evidence="2 3">
    <name type="scientific">Caballeronia sordidicola</name>
    <name type="common">Burkholderia sordidicola</name>
    <dbReference type="NCBI Taxonomy" id="196367"/>
    <lineage>
        <taxon>Bacteria</taxon>
        <taxon>Pseudomonadati</taxon>
        <taxon>Pseudomonadota</taxon>
        <taxon>Betaproteobacteria</taxon>
        <taxon>Burkholderiales</taxon>
        <taxon>Burkholderiaceae</taxon>
        <taxon>Caballeronia</taxon>
    </lineage>
</organism>
<evidence type="ECO:0000313" key="1">
    <source>
        <dbReference type="EMBL" id="OTP70562.1"/>
    </source>
</evidence>
<reference evidence="1 4" key="2">
    <citation type="submission" date="2017-03" db="EMBL/GenBank/DDBJ databases">
        <title>Genome analysis of strain PAMC 26577.</title>
        <authorList>
            <person name="Oh H.-M."/>
            <person name="Yang J.-A."/>
        </authorList>
    </citation>
    <scope>NUCLEOTIDE SEQUENCE [LARGE SCALE GENOMIC DNA]</scope>
    <source>
        <strain evidence="1 4">PAMC 26577</strain>
    </source>
</reference>
<dbReference type="Proteomes" id="UP000195221">
    <property type="component" value="Unassembled WGS sequence"/>
</dbReference>
<protein>
    <submittedName>
        <fullName evidence="2">Uncharacterized protein</fullName>
    </submittedName>
</protein>
<sequence>MPVGHAEVGTHLACSFPPVTGMFAVTVTLTDMRGART</sequence>
<dbReference type="AlphaFoldDB" id="A0A242MWT9"/>
<dbReference type="Proteomes" id="UP000194546">
    <property type="component" value="Unassembled WGS sequence"/>
</dbReference>
<name>A0A242MWT9_CABSO</name>